<sequence>MFNTLTVTFSLFLLPFLLPTVSLLPFHTPPHDPGSLIRVAYKAMSKGLFTET</sequence>
<gene>
    <name evidence="2" type="ORF">I79_004634</name>
</gene>
<protein>
    <submittedName>
        <fullName evidence="2">Uncharacterized protein</fullName>
    </submittedName>
</protein>
<dbReference type="EMBL" id="JH000121">
    <property type="protein sequence ID" value="EGW04235.1"/>
    <property type="molecule type" value="Genomic_DNA"/>
</dbReference>
<organism evidence="2 3">
    <name type="scientific">Cricetulus griseus</name>
    <name type="common">Chinese hamster</name>
    <name type="synonym">Cricetulus barabensis griseus</name>
    <dbReference type="NCBI Taxonomy" id="10029"/>
    <lineage>
        <taxon>Eukaryota</taxon>
        <taxon>Metazoa</taxon>
        <taxon>Chordata</taxon>
        <taxon>Craniata</taxon>
        <taxon>Vertebrata</taxon>
        <taxon>Euteleostomi</taxon>
        <taxon>Mammalia</taxon>
        <taxon>Eutheria</taxon>
        <taxon>Euarchontoglires</taxon>
        <taxon>Glires</taxon>
        <taxon>Rodentia</taxon>
        <taxon>Myomorpha</taxon>
        <taxon>Muroidea</taxon>
        <taxon>Cricetidae</taxon>
        <taxon>Cricetinae</taxon>
        <taxon>Cricetulus</taxon>
    </lineage>
</organism>
<dbReference type="AlphaFoldDB" id="G3H327"/>
<keyword evidence="1" id="KW-0732">Signal</keyword>
<feature type="chain" id="PRO_5003443992" evidence="1">
    <location>
        <begin position="24"/>
        <end position="52"/>
    </location>
</feature>
<dbReference type="Proteomes" id="UP000001075">
    <property type="component" value="Unassembled WGS sequence"/>
</dbReference>
<feature type="signal peptide" evidence="1">
    <location>
        <begin position="1"/>
        <end position="23"/>
    </location>
</feature>
<dbReference type="InParanoid" id="G3H327"/>
<evidence type="ECO:0000256" key="1">
    <source>
        <dbReference type="SAM" id="SignalP"/>
    </source>
</evidence>
<proteinExistence type="predicted"/>
<accession>G3H327</accession>
<name>G3H327_CRIGR</name>
<evidence type="ECO:0000313" key="3">
    <source>
        <dbReference type="Proteomes" id="UP000001075"/>
    </source>
</evidence>
<reference evidence="3" key="1">
    <citation type="journal article" date="2011" name="Nat. Biotechnol.">
        <title>The genomic sequence of the Chinese hamster ovary (CHO)-K1 cell line.</title>
        <authorList>
            <person name="Xu X."/>
            <person name="Nagarajan H."/>
            <person name="Lewis N.E."/>
            <person name="Pan S."/>
            <person name="Cai Z."/>
            <person name="Liu X."/>
            <person name="Chen W."/>
            <person name="Xie M."/>
            <person name="Wang W."/>
            <person name="Hammond S."/>
            <person name="Andersen M.R."/>
            <person name="Neff N."/>
            <person name="Passarelli B."/>
            <person name="Koh W."/>
            <person name="Fan H.C."/>
            <person name="Wang J."/>
            <person name="Gui Y."/>
            <person name="Lee K.H."/>
            <person name="Betenbaugh M.J."/>
            <person name="Quake S.R."/>
            <person name="Famili I."/>
            <person name="Palsson B.O."/>
            <person name="Wang J."/>
        </authorList>
    </citation>
    <scope>NUCLEOTIDE SEQUENCE [LARGE SCALE GENOMIC DNA]</scope>
    <source>
        <strain evidence="3">CHO K1 cell line</strain>
    </source>
</reference>
<evidence type="ECO:0000313" key="2">
    <source>
        <dbReference type="EMBL" id="EGW04235.1"/>
    </source>
</evidence>